<dbReference type="RefSeq" id="XP_015935241.1">
    <property type="nucleotide sequence ID" value="XM_016079755.1"/>
</dbReference>
<evidence type="ECO:0000313" key="2">
    <source>
        <dbReference type="RefSeq" id="XP_015935241.1"/>
    </source>
</evidence>
<dbReference type="PANTHER" id="PTHR33067">
    <property type="entry name" value="RNA-DIRECTED DNA POLYMERASE-RELATED"/>
    <property type="match status" value="1"/>
</dbReference>
<accession>A0A6P4C1A0</accession>
<reference evidence="1" key="1">
    <citation type="journal article" date="2016" name="Nat. Genet.">
        <title>The genome sequences of Arachis duranensis and Arachis ipaensis, the diploid ancestors of cultivated peanut.</title>
        <authorList>
            <person name="Bertioli D.J."/>
            <person name="Cannon S.B."/>
            <person name="Froenicke L."/>
            <person name="Huang G."/>
            <person name="Farmer A.D."/>
            <person name="Cannon E.K."/>
            <person name="Liu X."/>
            <person name="Gao D."/>
            <person name="Clevenger J."/>
            <person name="Dash S."/>
            <person name="Ren L."/>
            <person name="Moretzsohn M.C."/>
            <person name="Shirasawa K."/>
            <person name="Huang W."/>
            <person name="Vidigal B."/>
            <person name="Abernathy B."/>
            <person name="Chu Y."/>
            <person name="Niederhuth C.E."/>
            <person name="Umale P."/>
            <person name="Araujo A.C."/>
            <person name="Kozik A."/>
            <person name="Kim K.D."/>
            <person name="Burow M.D."/>
            <person name="Varshney R.K."/>
            <person name="Wang X."/>
            <person name="Zhang X."/>
            <person name="Barkley N."/>
            <person name="Guimaraes P.M."/>
            <person name="Isobe S."/>
            <person name="Guo B."/>
            <person name="Liao B."/>
            <person name="Stalker H.T."/>
            <person name="Schmitz R.J."/>
            <person name="Scheffler B.E."/>
            <person name="Leal-Bertioli S.C."/>
            <person name="Xun X."/>
            <person name="Jackson S.A."/>
            <person name="Michelmore R."/>
            <person name="Ozias-Akins P."/>
        </authorList>
    </citation>
    <scope>NUCLEOTIDE SEQUENCE [LARGE SCALE GENOMIC DNA]</scope>
    <source>
        <strain evidence="1">cv. V14167</strain>
    </source>
</reference>
<dbReference type="InterPro" id="IPR021109">
    <property type="entry name" value="Peptidase_aspartic_dom_sf"/>
</dbReference>
<dbReference type="GeneID" id="107461281"/>
<evidence type="ECO:0000313" key="1">
    <source>
        <dbReference type="Proteomes" id="UP000515211"/>
    </source>
</evidence>
<sequence length="199" mass="23197">MQRQRVLNAHEDLKNAPSWHPENSFLVTLDTHPALPRTPEYKLILPYPQRLQKASKDKKFSKFLEVFRKLQINIPFGEALEQMPKYDKFLKELFSKKRNWIEDETVRALYDLRASINLVPLSLMQKLQTDEVKPTRIFFQRAVYSIKYPLGVVEDLLVKVGPFIFPTDFVIIDMEEDKNACMILGSPFLATAKALIDVE</sequence>
<dbReference type="AlphaFoldDB" id="A0A6P4C1A0"/>
<protein>
    <submittedName>
        <fullName evidence="2">Uncharacterized protein LOC107461281</fullName>
    </submittedName>
</protein>
<reference evidence="2" key="2">
    <citation type="submission" date="2025-08" db="UniProtKB">
        <authorList>
            <consortium name="RefSeq"/>
        </authorList>
    </citation>
    <scope>IDENTIFICATION</scope>
    <source>
        <tissue evidence="2">Whole plant</tissue>
    </source>
</reference>
<dbReference type="PANTHER" id="PTHR33067:SF9">
    <property type="entry name" value="RNA-DIRECTED DNA POLYMERASE"/>
    <property type="match status" value="1"/>
</dbReference>
<proteinExistence type="predicted"/>
<dbReference type="Gene3D" id="2.40.70.10">
    <property type="entry name" value="Acid Proteases"/>
    <property type="match status" value="1"/>
</dbReference>
<dbReference type="CDD" id="cd00303">
    <property type="entry name" value="retropepsin_like"/>
    <property type="match status" value="1"/>
</dbReference>
<dbReference type="OrthoDB" id="1436053at2759"/>
<dbReference type="KEGG" id="adu:107461281"/>
<dbReference type="Proteomes" id="UP000515211">
    <property type="component" value="Chromosome 8"/>
</dbReference>
<name>A0A6P4C1A0_ARADU</name>
<gene>
    <name evidence="2" type="primary">LOC107461281</name>
</gene>
<keyword evidence="1" id="KW-1185">Reference proteome</keyword>
<organism evidence="1 2">
    <name type="scientific">Arachis duranensis</name>
    <name type="common">Wild peanut</name>
    <dbReference type="NCBI Taxonomy" id="130453"/>
    <lineage>
        <taxon>Eukaryota</taxon>
        <taxon>Viridiplantae</taxon>
        <taxon>Streptophyta</taxon>
        <taxon>Embryophyta</taxon>
        <taxon>Tracheophyta</taxon>
        <taxon>Spermatophyta</taxon>
        <taxon>Magnoliopsida</taxon>
        <taxon>eudicotyledons</taxon>
        <taxon>Gunneridae</taxon>
        <taxon>Pentapetalae</taxon>
        <taxon>rosids</taxon>
        <taxon>fabids</taxon>
        <taxon>Fabales</taxon>
        <taxon>Fabaceae</taxon>
        <taxon>Papilionoideae</taxon>
        <taxon>50 kb inversion clade</taxon>
        <taxon>dalbergioids sensu lato</taxon>
        <taxon>Dalbergieae</taxon>
        <taxon>Pterocarpus clade</taxon>
        <taxon>Arachis</taxon>
    </lineage>
</organism>